<name>A0A9P0B319_BRAAE</name>
<reference evidence="1" key="1">
    <citation type="submission" date="2021-12" db="EMBL/GenBank/DDBJ databases">
        <authorList>
            <person name="King R."/>
        </authorList>
    </citation>
    <scope>NUCLEOTIDE SEQUENCE</scope>
</reference>
<protein>
    <submittedName>
        <fullName evidence="1">Uncharacterized protein</fullName>
    </submittedName>
</protein>
<gene>
    <name evidence="1" type="ORF">MELIAE_LOCUS5192</name>
</gene>
<organism evidence="1 2">
    <name type="scientific">Brassicogethes aeneus</name>
    <name type="common">Rape pollen beetle</name>
    <name type="synonym">Meligethes aeneus</name>
    <dbReference type="NCBI Taxonomy" id="1431903"/>
    <lineage>
        <taxon>Eukaryota</taxon>
        <taxon>Metazoa</taxon>
        <taxon>Ecdysozoa</taxon>
        <taxon>Arthropoda</taxon>
        <taxon>Hexapoda</taxon>
        <taxon>Insecta</taxon>
        <taxon>Pterygota</taxon>
        <taxon>Neoptera</taxon>
        <taxon>Endopterygota</taxon>
        <taxon>Coleoptera</taxon>
        <taxon>Polyphaga</taxon>
        <taxon>Cucujiformia</taxon>
        <taxon>Nitidulidae</taxon>
        <taxon>Meligethinae</taxon>
        <taxon>Brassicogethes</taxon>
    </lineage>
</organism>
<dbReference type="OrthoDB" id="7482667at2759"/>
<dbReference type="EMBL" id="OV121134">
    <property type="protein sequence ID" value="CAH0553097.1"/>
    <property type="molecule type" value="Genomic_DNA"/>
</dbReference>
<accession>A0A9P0B319</accession>
<proteinExistence type="predicted"/>
<sequence>MRIKLPNVAQACDRIGVSDRGAAIIFSTALKYMRIVTPEDSSKIVDRSKIRRERITSHEGISSKKTKVEEHIVLVSGPGHLTPASDKSQSYCKVDFNSFRLYTEYAAFTDVTFQVNGGPTVEAKCGEGRRQNSGR</sequence>
<evidence type="ECO:0000313" key="2">
    <source>
        <dbReference type="Proteomes" id="UP001154078"/>
    </source>
</evidence>
<dbReference type="Proteomes" id="UP001154078">
    <property type="component" value="Chromosome 3"/>
</dbReference>
<dbReference type="AlphaFoldDB" id="A0A9P0B319"/>
<keyword evidence="2" id="KW-1185">Reference proteome</keyword>
<evidence type="ECO:0000313" key="1">
    <source>
        <dbReference type="EMBL" id="CAH0553097.1"/>
    </source>
</evidence>